<name>A0A1N6H9N2_9PROT</name>
<dbReference type="AlphaFoldDB" id="A0A1N6H9N2"/>
<evidence type="ECO:0000313" key="1">
    <source>
        <dbReference type="EMBL" id="SIO16473.1"/>
    </source>
</evidence>
<proteinExistence type="predicted"/>
<reference evidence="1 2" key="1">
    <citation type="submission" date="2016-12" db="EMBL/GenBank/DDBJ databases">
        <authorList>
            <person name="Song W.-J."/>
            <person name="Kurnit D.M."/>
        </authorList>
    </citation>
    <scope>NUCLEOTIDE SEQUENCE [LARGE SCALE GENOMIC DNA]</scope>
    <source>
        <strain evidence="1 2">ATCC 49181</strain>
    </source>
</reference>
<sequence>MTASFPVSTKPLPTALLAEITAQSEKTVAADFSILVDAVVTRFDTALDAVILYGSCLHSRDLDEGIVDLYVIVDSYRNAYSERHLSYLNTWLPPNVFYLEVSHQGKTLRAKYAVISTTDFEQGAQYWFHPYIWARFAQPSRLLYARNEISRQRIYHALAHAVITFLRTGIEAQNTCTIDIEEIWTRCLTLTYAAELRPERETRARYLARLNLDNFAQLTAAARPVLTDIFEIQSSGHYRCLTSTATRRRARWHWRLRRWQGRILSILRLTKASITFRDCLDYAAWKIERHTGIHIEITPMLRRHPVLWGYKVMWQLLRRGILR</sequence>
<dbReference type="Proteomes" id="UP000185062">
    <property type="component" value="Unassembled WGS sequence"/>
</dbReference>
<organism evidence="1 2">
    <name type="scientific">Nitrosomonas cryotolerans ATCC 49181</name>
    <dbReference type="NCBI Taxonomy" id="1131553"/>
    <lineage>
        <taxon>Bacteria</taxon>
        <taxon>Pseudomonadati</taxon>
        <taxon>Pseudomonadota</taxon>
        <taxon>Betaproteobacteria</taxon>
        <taxon>Nitrosomonadales</taxon>
        <taxon>Nitrosomonadaceae</taxon>
        <taxon>Nitrosomonas</taxon>
    </lineage>
</organism>
<accession>A0A1N6H9N2</accession>
<dbReference type="EMBL" id="FSRO01000001">
    <property type="protein sequence ID" value="SIO16473.1"/>
    <property type="molecule type" value="Genomic_DNA"/>
</dbReference>
<dbReference type="STRING" id="44575.SAMN05216419_102048"/>
<evidence type="ECO:0008006" key="3">
    <source>
        <dbReference type="Google" id="ProtNLM"/>
    </source>
</evidence>
<dbReference type="eggNOG" id="COG1597">
    <property type="taxonomic scope" value="Bacteria"/>
</dbReference>
<gene>
    <name evidence="1" type="ORF">SAMN02743940_1088</name>
</gene>
<dbReference type="RefSeq" id="WP_028461648.1">
    <property type="nucleotide sequence ID" value="NZ_FSRO01000001.1"/>
</dbReference>
<evidence type="ECO:0000313" key="2">
    <source>
        <dbReference type="Proteomes" id="UP000185062"/>
    </source>
</evidence>
<keyword evidence="2" id="KW-1185">Reference proteome</keyword>
<protein>
    <recommendedName>
        <fullName evidence="3">Phosphatidate cytidylyltransferase</fullName>
    </recommendedName>
</protein>